<evidence type="ECO:0000256" key="1">
    <source>
        <dbReference type="SAM" id="MobiDB-lite"/>
    </source>
</evidence>
<reference evidence="3" key="1">
    <citation type="submission" date="2023-01" db="EMBL/GenBank/DDBJ databases">
        <title>Key to firefly adult light organ development and bioluminescence: homeobox transcription factors regulate luciferase expression and transportation to peroxisome.</title>
        <authorList>
            <person name="Fu X."/>
        </authorList>
    </citation>
    <scope>NUCLEOTIDE SEQUENCE [LARGE SCALE GENOMIC DNA]</scope>
</reference>
<dbReference type="AlphaFoldDB" id="A0AAN7NY79"/>
<organism evidence="2 3">
    <name type="scientific">Aquatica leii</name>
    <dbReference type="NCBI Taxonomy" id="1421715"/>
    <lineage>
        <taxon>Eukaryota</taxon>
        <taxon>Metazoa</taxon>
        <taxon>Ecdysozoa</taxon>
        <taxon>Arthropoda</taxon>
        <taxon>Hexapoda</taxon>
        <taxon>Insecta</taxon>
        <taxon>Pterygota</taxon>
        <taxon>Neoptera</taxon>
        <taxon>Endopterygota</taxon>
        <taxon>Coleoptera</taxon>
        <taxon>Polyphaga</taxon>
        <taxon>Elateriformia</taxon>
        <taxon>Elateroidea</taxon>
        <taxon>Lampyridae</taxon>
        <taxon>Luciolinae</taxon>
        <taxon>Aquatica</taxon>
    </lineage>
</organism>
<sequence length="164" mass="18633">MNIETFEDFLQKLHSVKRNELRTGHPQVNLDKQEVPLTDAETSVVPTHNESTSANEPRPKNKKKDLKLQMSKEAFGILKSTSGAQEDCKENYPEVASFVAFIGKKLKNDSTITTKVMQQEMFQILARADQEYYKHPPGLPQYSGGYPTLIFSYYHQPVRSIPTG</sequence>
<name>A0AAN7NY79_9COLE</name>
<protein>
    <submittedName>
        <fullName evidence="2">Uncharacterized protein</fullName>
    </submittedName>
</protein>
<dbReference type="EMBL" id="JARPUR010000005">
    <property type="protein sequence ID" value="KAK4875800.1"/>
    <property type="molecule type" value="Genomic_DNA"/>
</dbReference>
<comment type="caution">
    <text evidence="2">The sequence shown here is derived from an EMBL/GenBank/DDBJ whole genome shotgun (WGS) entry which is preliminary data.</text>
</comment>
<proteinExistence type="predicted"/>
<feature type="region of interest" description="Disordered" evidence="1">
    <location>
        <begin position="24"/>
        <end position="66"/>
    </location>
</feature>
<evidence type="ECO:0000313" key="2">
    <source>
        <dbReference type="EMBL" id="KAK4875800.1"/>
    </source>
</evidence>
<dbReference type="Proteomes" id="UP001353858">
    <property type="component" value="Unassembled WGS sequence"/>
</dbReference>
<evidence type="ECO:0000313" key="3">
    <source>
        <dbReference type="Proteomes" id="UP001353858"/>
    </source>
</evidence>
<gene>
    <name evidence="2" type="ORF">RN001_012222</name>
</gene>
<keyword evidence="3" id="KW-1185">Reference proteome</keyword>
<feature type="compositionally biased region" description="Polar residues" evidence="1">
    <location>
        <begin position="40"/>
        <end position="55"/>
    </location>
</feature>
<accession>A0AAN7NY79</accession>